<dbReference type="EMBL" id="NHZQ01000445">
    <property type="protein sequence ID" value="PSK34773.1"/>
    <property type="molecule type" value="Genomic_DNA"/>
</dbReference>
<proteinExistence type="predicted"/>
<evidence type="ECO:0000313" key="1">
    <source>
        <dbReference type="EMBL" id="PSK34773.1"/>
    </source>
</evidence>
<organism evidence="1 2">
    <name type="scientific">Elsinoe australis</name>
    <dbReference type="NCBI Taxonomy" id="40998"/>
    <lineage>
        <taxon>Eukaryota</taxon>
        <taxon>Fungi</taxon>
        <taxon>Dikarya</taxon>
        <taxon>Ascomycota</taxon>
        <taxon>Pezizomycotina</taxon>
        <taxon>Dothideomycetes</taxon>
        <taxon>Dothideomycetidae</taxon>
        <taxon>Myriangiales</taxon>
        <taxon>Elsinoaceae</taxon>
        <taxon>Elsinoe</taxon>
    </lineage>
</organism>
<keyword evidence="2" id="KW-1185">Reference proteome</keyword>
<dbReference type="Proteomes" id="UP000243723">
    <property type="component" value="Unassembled WGS sequence"/>
</dbReference>
<reference evidence="1 2" key="1">
    <citation type="submission" date="2017-05" db="EMBL/GenBank/DDBJ databases">
        <title>Draft genome sequence of Elsinoe australis.</title>
        <authorList>
            <person name="Cheng Q."/>
        </authorList>
    </citation>
    <scope>NUCLEOTIDE SEQUENCE [LARGE SCALE GENOMIC DNA]</scope>
    <source>
        <strain evidence="1 2">NL1</strain>
    </source>
</reference>
<gene>
    <name evidence="1" type="ORF">B9Z65_1356</name>
</gene>
<sequence length="313" mass="34619">MVVTIPRLGLRYSFLLNGALSMAALESSITTLDPAASRRYFHAALSYYDAAHLAFRQYLPSVRKNTELQYSLYMFSALVVALEMGIPLCGKAQGLPLREEKGEKGLLRQIEQLFDVQSGMVQLAFADYEGFARSDYGPALVRANEVLKSPLVGGLAMSTEAALTRVKTVIEFGSEDKVVVYQAALESLRICFVEEQRDTIKGLGLAYPSMVGKEFVELFKSGDDVALFVLMHWGVMLHRIGIFAWWATSFGQSLVRELSGKSMLSNAPQAALPEWWESIAWVRNQVGLDQGHGESTVSLADLSLFPSTHVRHS</sequence>
<evidence type="ECO:0000313" key="2">
    <source>
        <dbReference type="Proteomes" id="UP000243723"/>
    </source>
</evidence>
<dbReference type="InterPro" id="IPR053157">
    <property type="entry name" value="Sterol_Uptake_Regulator"/>
</dbReference>
<name>A0A2P7YFM7_9PEZI</name>
<protein>
    <submittedName>
        <fullName evidence="1">Uncharacterized protein</fullName>
    </submittedName>
</protein>
<dbReference type="GO" id="GO:0001228">
    <property type="term" value="F:DNA-binding transcription activator activity, RNA polymerase II-specific"/>
    <property type="evidence" value="ECO:0007669"/>
    <property type="project" value="TreeGrafter"/>
</dbReference>
<accession>A0A2P7YFM7</accession>
<dbReference type="AlphaFoldDB" id="A0A2P7YFM7"/>
<dbReference type="OrthoDB" id="4937900at2759"/>
<dbReference type="STRING" id="40998.A0A2P7YFM7"/>
<dbReference type="PANTHER" id="PTHR47784">
    <property type="entry name" value="STEROL UPTAKE CONTROL PROTEIN 2"/>
    <property type="match status" value="1"/>
</dbReference>
<dbReference type="PANTHER" id="PTHR47784:SF5">
    <property type="entry name" value="STEROL UPTAKE CONTROL PROTEIN 2"/>
    <property type="match status" value="1"/>
</dbReference>
<comment type="caution">
    <text evidence="1">The sequence shown here is derived from an EMBL/GenBank/DDBJ whole genome shotgun (WGS) entry which is preliminary data.</text>
</comment>